<evidence type="ECO:0000313" key="1">
    <source>
        <dbReference type="EMBL" id="GAV06691.1"/>
    </source>
</evidence>
<evidence type="ECO:0000313" key="2">
    <source>
        <dbReference type="Proteomes" id="UP000186922"/>
    </source>
</evidence>
<dbReference type="AlphaFoldDB" id="A0A1D1VZX4"/>
<comment type="caution">
    <text evidence="1">The sequence shown here is derived from an EMBL/GenBank/DDBJ whole genome shotgun (WGS) entry which is preliminary data.</text>
</comment>
<name>A0A1D1VZX4_RAMVA</name>
<keyword evidence="2" id="KW-1185">Reference proteome</keyword>
<protein>
    <submittedName>
        <fullName evidence="1">Uncharacterized protein</fullName>
    </submittedName>
</protein>
<accession>A0A1D1VZX4</accession>
<reference evidence="1 2" key="1">
    <citation type="journal article" date="2016" name="Nat. Commun.">
        <title>Extremotolerant tardigrade genome and improved radiotolerance of human cultured cells by tardigrade-unique protein.</title>
        <authorList>
            <person name="Hashimoto T."/>
            <person name="Horikawa D.D."/>
            <person name="Saito Y."/>
            <person name="Kuwahara H."/>
            <person name="Kozuka-Hata H."/>
            <person name="Shin-I T."/>
            <person name="Minakuchi Y."/>
            <person name="Ohishi K."/>
            <person name="Motoyama A."/>
            <person name="Aizu T."/>
            <person name="Enomoto A."/>
            <person name="Kondo K."/>
            <person name="Tanaka S."/>
            <person name="Hara Y."/>
            <person name="Koshikawa S."/>
            <person name="Sagara H."/>
            <person name="Miura T."/>
            <person name="Yokobori S."/>
            <person name="Miyagawa K."/>
            <person name="Suzuki Y."/>
            <person name="Kubo T."/>
            <person name="Oyama M."/>
            <person name="Kohara Y."/>
            <person name="Fujiyama A."/>
            <person name="Arakawa K."/>
            <person name="Katayama T."/>
            <person name="Toyoda A."/>
            <person name="Kunieda T."/>
        </authorList>
    </citation>
    <scope>NUCLEOTIDE SEQUENCE [LARGE SCALE GENOMIC DNA]</scope>
    <source>
        <strain evidence="1 2">YOKOZUNA-1</strain>
    </source>
</reference>
<sequence length="147" mass="16074">MGKSCLLATRHNIVSHASLPGSRPDFIGGIPRKRHAGNYGGRHLARKVFNRRFDLGCTGSVIDQFGQRLIHEKLSDMDPIAGVYKPVLQLHFTKPKSVMRLDDIDWGGSPNSSNAVPLNEPVCGYQGDGGPCAEGQTVFPMDYVHMS</sequence>
<dbReference type="Proteomes" id="UP000186922">
    <property type="component" value="Unassembled WGS sequence"/>
</dbReference>
<dbReference type="EMBL" id="BDGG01000014">
    <property type="protein sequence ID" value="GAV06691.1"/>
    <property type="molecule type" value="Genomic_DNA"/>
</dbReference>
<gene>
    <name evidence="1" type="primary">RvY_16637-1</name>
    <name evidence="1" type="synonym">RvY_16637.1</name>
    <name evidence="1" type="ORF">RvY_16637</name>
</gene>
<organism evidence="1 2">
    <name type="scientific">Ramazzottius varieornatus</name>
    <name type="common">Water bear</name>
    <name type="synonym">Tardigrade</name>
    <dbReference type="NCBI Taxonomy" id="947166"/>
    <lineage>
        <taxon>Eukaryota</taxon>
        <taxon>Metazoa</taxon>
        <taxon>Ecdysozoa</taxon>
        <taxon>Tardigrada</taxon>
        <taxon>Eutardigrada</taxon>
        <taxon>Parachela</taxon>
        <taxon>Hypsibioidea</taxon>
        <taxon>Ramazzottiidae</taxon>
        <taxon>Ramazzottius</taxon>
    </lineage>
</organism>
<proteinExistence type="predicted"/>